<dbReference type="RefSeq" id="WP_147100907.1">
    <property type="nucleotide sequence ID" value="NZ_VOOS01000004.1"/>
</dbReference>
<dbReference type="PROSITE" id="PS51257">
    <property type="entry name" value="PROKAR_LIPOPROTEIN"/>
    <property type="match status" value="1"/>
</dbReference>
<sequence length="272" mass="32213">MNKLFHIKYSILFLFIFFYACKPQEEIVKNKIEHHTTKELVDSLSKNEFNFGSLSAKAEIEFIDEKSTSFKAHLRIQKDSVIWISITPVLGIEIARVMITQDSVMLMNRVKSEYFKGDFEYINKMFNVEFDFEMLQSLLIGNSLEFEKNEKLKTAIDRKTNRYFIGTEKKRKVKKDIKKEKEKIKEQSQAIWLIPKTYKIVELLILDPNKDQSLNAIFSKHTDLNNQLFPYKLAFNIQSKKQLKINVDYSKITLDKEQSYSFKIPSKYEQIQ</sequence>
<dbReference type="Pfam" id="PF14125">
    <property type="entry name" value="DUF4292"/>
    <property type="match status" value="1"/>
</dbReference>
<dbReference type="AlphaFoldDB" id="A0A5C6RQS7"/>
<organism evidence="1 2">
    <name type="scientific">Vicingus serpentipes</name>
    <dbReference type="NCBI Taxonomy" id="1926625"/>
    <lineage>
        <taxon>Bacteria</taxon>
        <taxon>Pseudomonadati</taxon>
        <taxon>Bacteroidota</taxon>
        <taxon>Flavobacteriia</taxon>
        <taxon>Flavobacteriales</taxon>
        <taxon>Vicingaceae</taxon>
        <taxon>Vicingus</taxon>
    </lineage>
</organism>
<keyword evidence="2" id="KW-1185">Reference proteome</keyword>
<accession>A0A5C6RQS7</accession>
<evidence type="ECO:0000313" key="1">
    <source>
        <dbReference type="EMBL" id="TXB64691.1"/>
    </source>
</evidence>
<reference evidence="1 2" key="1">
    <citation type="submission" date="2019-08" db="EMBL/GenBank/DDBJ databases">
        <title>Genome of Vicingus serpentipes NCIMB 15042.</title>
        <authorList>
            <person name="Bowman J.P."/>
        </authorList>
    </citation>
    <scope>NUCLEOTIDE SEQUENCE [LARGE SCALE GENOMIC DNA]</scope>
    <source>
        <strain evidence="1 2">NCIMB 15042</strain>
    </source>
</reference>
<proteinExistence type="predicted"/>
<dbReference type="EMBL" id="VOOS01000004">
    <property type="protein sequence ID" value="TXB64691.1"/>
    <property type="molecule type" value="Genomic_DNA"/>
</dbReference>
<evidence type="ECO:0000313" key="2">
    <source>
        <dbReference type="Proteomes" id="UP000321721"/>
    </source>
</evidence>
<comment type="caution">
    <text evidence="1">The sequence shown here is derived from an EMBL/GenBank/DDBJ whole genome shotgun (WGS) entry which is preliminary data.</text>
</comment>
<dbReference type="OrthoDB" id="849114at2"/>
<gene>
    <name evidence="1" type="ORF">FRY74_09575</name>
</gene>
<dbReference type="InterPro" id="IPR025634">
    <property type="entry name" value="DUF4292"/>
</dbReference>
<dbReference type="Proteomes" id="UP000321721">
    <property type="component" value="Unassembled WGS sequence"/>
</dbReference>
<name>A0A5C6RQS7_9FLAO</name>
<protein>
    <submittedName>
        <fullName evidence="1">DUF4292 domain-containing protein</fullName>
    </submittedName>
</protein>